<gene>
    <name evidence="2" type="ORF">X474_08155</name>
</gene>
<dbReference type="Pfam" id="PF04324">
    <property type="entry name" value="Fer2_BFD"/>
    <property type="match status" value="1"/>
</dbReference>
<dbReference type="InParanoid" id="A0A0D2JFV7"/>
<dbReference type="AlphaFoldDB" id="A0A0D2JFV7"/>
<organism evidence="2 3">
    <name type="scientific">Dethiosulfatarculus sandiegensis</name>
    <dbReference type="NCBI Taxonomy" id="1429043"/>
    <lineage>
        <taxon>Bacteria</taxon>
        <taxon>Pseudomonadati</taxon>
        <taxon>Thermodesulfobacteriota</taxon>
        <taxon>Desulfarculia</taxon>
        <taxon>Desulfarculales</taxon>
        <taxon>Desulfarculaceae</taxon>
        <taxon>Dethiosulfatarculus</taxon>
    </lineage>
</organism>
<accession>A0A0D2JFV7</accession>
<protein>
    <recommendedName>
        <fullName evidence="1">BFD-like [2Fe-2S]-binding domain-containing protein</fullName>
    </recommendedName>
</protein>
<dbReference type="STRING" id="1429043.X474_08155"/>
<evidence type="ECO:0000313" key="3">
    <source>
        <dbReference type="Proteomes" id="UP000032233"/>
    </source>
</evidence>
<proteinExistence type="predicted"/>
<dbReference type="Gene3D" id="1.10.10.1100">
    <property type="entry name" value="BFD-like [2Fe-2S]-binding domain"/>
    <property type="match status" value="1"/>
</dbReference>
<feature type="domain" description="BFD-like [2Fe-2S]-binding" evidence="1">
    <location>
        <begin position="2"/>
        <end position="36"/>
    </location>
</feature>
<dbReference type="EMBL" id="AZAC01000010">
    <property type="protein sequence ID" value="KIX14556.1"/>
    <property type="molecule type" value="Genomic_DNA"/>
</dbReference>
<dbReference type="InterPro" id="IPR007419">
    <property type="entry name" value="BFD-like_2Fe2S-bd_dom"/>
</dbReference>
<dbReference type="Proteomes" id="UP000032233">
    <property type="component" value="Unassembled WGS sequence"/>
</dbReference>
<evidence type="ECO:0000259" key="1">
    <source>
        <dbReference type="Pfam" id="PF04324"/>
    </source>
</evidence>
<sequence>MLCPCAGVTKEMVVKAIAQGADSLPLLKVMTGAGRANQCRDKNPLGRSCELDLLKMLAIYA</sequence>
<reference evidence="2 3" key="1">
    <citation type="submission" date="2013-11" db="EMBL/GenBank/DDBJ databases">
        <title>Metagenomic analysis of a methanogenic consortium involved in long chain n-alkane degradation.</title>
        <authorList>
            <person name="Davidova I.A."/>
            <person name="Callaghan A.V."/>
            <person name="Wawrik B."/>
            <person name="Pruitt S."/>
            <person name="Marks C."/>
            <person name="Duncan K.E."/>
            <person name="Suflita J.M."/>
        </authorList>
    </citation>
    <scope>NUCLEOTIDE SEQUENCE [LARGE SCALE GENOMIC DNA]</scope>
    <source>
        <strain evidence="2 3">SPR</strain>
    </source>
</reference>
<name>A0A0D2JFV7_9BACT</name>
<evidence type="ECO:0000313" key="2">
    <source>
        <dbReference type="EMBL" id="KIX14556.1"/>
    </source>
</evidence>
<dbReference type="InterPro" id="IPR041854">
    <property type="entry name" value="BFD-like_2Fe2S-bd_dom_sf"/>
</dbReference>
<comment type="caution">
    <text evidence="2">The sequence shown here is derived from an EMBL/GenBank/DDBJ whole genome shotgun (WGS) entry which is preliminary data.</text>
</comment>
<keyword evidence="3" id="KW-1185">Reference proteome</keyword>